<keyword evidence="2" id="KW-0378">Hydrolase</keyword>
<dbReference type="AlphaFoldDB" id="A0ABD2XWN3"/>
<sequence length="150" mass="16402">MAVKLYVIVISFLALAYCAFADTSDCKCNCDPDTTPVKRSSFPPDFVFGATEAAGNVDGKGPNIWDTFTHIYPEKISDGSNGDAAFDGYGVEPCATMFHWYVPQALEDLYGGFLSPRTVNCHCAIFGFLMTFDAFNLGYLHLGFGQLSFD</sequence>
<feature type="signal peptide" evidence="5">
    <location>
        <begin position="1"/>
        <end position="21"/>
    </location>
</feature>
<dbReference type="InterPro" id="IPR001360">
    <property type="entry name" value="Glyco_hydro_1"/>
</dbReference>
<reference evidence="6 7" key="1">
    <citation type="submission" date="2024-11" db="EMBL/GenBank/DDBJ databases">
        <title>A near-complete genome assembly of Cinchona calisaya.</title>
        <authorList>
            <person name="Lian D.C."/>
            <person name="Zhao X.W."/>
            <person name="Wei L."/>
        </authorList>
    </citation>
    <scope>NUCLEOTIDE SEQUENCE [LARGE SCALE GENOMIC DNA]</scope>
    <source>
        <tissue evidence="6">Nenye</tissue>
    </source>
</reference>
<evidence type="ECO:0000256" key="5">
    <source>
        <dbReference type="SAM" id="SignalP"/>
    </source>
</evidence>
<evidence type="ECO:0000313" key="7">
    <source>
        <dbReference type="Proteomes" id="UP001630127"/>
    </source>
</evidence>
<dbReference type="PANTHER" id="PTHR10353:SF137">
    <property type="entry name" value="MYROSINASE 3-RELATED"/>
    <property type="match status" value="1"/>
</dbReference>
<accession>A0ABD2XWN3</accession>
<dbReference type="Pfam" id="PF00232">
    <property type="entry name" value="Glyco_hydro_1"/>
    <property type="match status" value="1"/>
</dbReference>
<proteinExistence type="inferred from homology"/>
<feature type="chain" id="PRO_5044864155" evidence="5">
    <location>
        <begin position="22"/>
        <end position="150"/>
    </location>
</feature>
<evidence type="ECO:0000256" key="3">
    <source>
        <dbReference type="ARBA" id="ARBA00023295"/>
    </source>
</evidence>
<comment type="caution">
    <text evidence="6">The sequence shown here is derived from an EMBL/GenBank/DDBJ whole genome shotgun (WGS) entry which is preliminary data.</text>
</comment>
<evidence type="ECO:0000256" key="4">
    <source>
        <dbReference type="RuleBase" id="RU003690"/>
    </source>
</evidence>
<dbReference type="Proteomes" id="UP001630127">
    <property type="component" value="Unassembled WGS sequence"/>
</dbReference>
<evidence type="ECO:0000256" key="2">
    <source>
        <dbReference type="ARBA" id="ARBA00022801"/>
    </source>
</evidence>
<dbReference type="GO" id="GO:0004553">
    <property type="term" value="F:hydrolase activity, hydrolyzing O-glycosyl compounds"/>
    <property type="evidence" value="ECO:0007669"/>
    <property type="project" value="UniProtKB-ARBA"/>
</dbReference>
<dbReference type="PANTHER" id="PTHR10353">
    <property type="entry name" value="GLYCOSYL HYDROLASE"/>
    <property type="match status" value="1"/>
</dbReference>
<dbReference type="InterPro" id="IPR017853">
    <property type="entry name" value="GH"/>
</dbReference>
<comment type="similarity">
    <text evidence="1 4">Belongs to the glycosyl hydrolase 1 family.</text>
</comment>
<protein>
    <submittedName>
        <fullName evidence="6">Uncharacterized protein</fullName>
    </submittedName>
</protein>
<evidence type="ECO:0000256" key="1">
    <source>
        <dbReference type="ARBA" id="ARBA00010838"/>
    </source>
</evidence>
<dbReference type="Gene3D" id="3.20.20.80">
    <property type="entry name" value="Glycosidases"/>
    <property type="match status" value="2"/>
</dbReference>
<keyword evidence="7" id="KW-1185">Reference proteome</keyword>
<keyword evidence="3" id="KW-0326">Glycosidase</keyword>
<dbReference type="EMBL" id="JBJUIK010000017">
    <property type="protein sequence ID" value="KAL3497584.1"/>
    <property type="molecule type" value="Genomic_DNA"/>
</dbReference>
<gene>
    <name evidence="6" type="ORF">ACH5RR_040316</name>
</gene>
<name>A0ABD2XWN3_9GENT</name>
<dbReference type="GO" id="GO:0009821">
    <property type="term" value="P:alkaloid biosynthetic process"/>
    <property type="evidence" value="ECO:0007669"/>
    <property type="project" value="UniProtKB-ARBA"/>
</dbReference>
<organism evidence="6 7">
    <name type="scientific">Cinchona calisaya</name>
    <dbReference type="NCBI Taxonomy" id="153742"/>
    <lineage>
        <taxon>Eukaryota</taxon>
        <taxon>Viridiplantae</taxon>
        <taxon>Streptophyta</taxon>
        <taxon>Embryophyta</taxon>
        <taxon>Tracheophyta</taxon>
        <taxon>Spermatophyta</taxon>
        <taxon>Magnoliopsida</taxon>
        <taxon>eudicotyledons</taxon>
        <taxon>Gunneridae</taxon>
        <taxon>Pentapetalae</taxon>
        <taxon>asterids</taxon>
        <taxon>lamiids</taxon>
        <taxon>Gentianales</taxon>
        <taxon>Rubiaceae</taxon>
        <taxon>Cinchonoideae</taxon>
        <taxon>Cinchoneae</taxon>
        <taxon>Cinchona</taxon>
    </lineage>
</organism>
<evidence type="ECO:0000313" key="6">
    <source>
        <dbReference type="EMBL" id="KAL3497584.1"/>
    </source>
</evidence>
<keyword evidence="5" id="KW-0732">Signal</keyword>
<dbReference type="SUPFAM" id="SSF51445">
    <property type="entry name" value="(Trans)glycosidases"/>
    <property type="match status" value="1"/>
</dbReference>